<dbReference type="Pfam" id="PF00989">
    <property type="entry name" value="PAS"/>
    <property type="match status" value="1"/>
</dbReference>
<dbReference type="PROSITE" id="PS51379">
    <property type="entry name" value="4FE4S_FER_2"/>
    <property type="match status" value="2"/>
</dbReference>
<accession>A0A926EKC7</accession>
<dbReference type="InterPro" id="IPR017896">
    <property type="entry name" value="4Fe4S_Fe-S-bd"/>
</dbReference>
<dbReference type="AlphaFoldDB" id="A0A926EKC7"/>
<dbReference type="InterPro" id="IPR017900">
    <property type="entry name" value="4Fe4S_Fe_S_CS"/>
</dbReference>
<dbReference type="Gene3D" id="3.40.950.10">
    <property type="entry name" value="Fe-only Hydrogenase (Larger Subunit), Chain L, domain 3"/>
    <property type="match status" value="1"/>
</dbReference>
<sequence length="565" mass="63610">MMDVLSLKKANCKNCHKCIRACPVKSIRFVDNQAKIITQECILCGRCVVTCPQNAKRVRNDLTEVMGAIGSGKRVIASVAPSFIAHFPVAGIEEFETYLKQLGFFAARETAQGAYIVKSEYEKMIKEKKQDVIISSCCHTVVTLIQKYHPMAISAIAPVLSPMMTHAKMIKEEYPDAYVVFISPCISKKDEMCKVPGVVDCVLTFDEMEQWLQKKEIVLEKHSVQEEEGRVSRFFPRTGGIIDCMYTQGTNYKYLTVDGIENCMEAIKEIENGGLKGYFIEMSACEGSCINGPSTKAYRENILGSRVRVNDYAKPKENIRADFDLPSVKFNLSRQIPSEFVVEQEPPQSAIIEILAKMGKTKPEDELNCGTCGYPTCREKAKAVYKGKADITMCLPYMKERAESFSDNVFNVSPNAIFVLDDKLCILQMNNAACHLFNIGNEKAVKGSMIVELLDPTDFEQVLESGNDIIDKKMYLAEYDKYVELSVVLDSEHHSLFGIMKDITQEHRRNEKYKERRAKTIDITDKVVEKQMRIVQEIASLLGETTAETKIALTSIKSTVLSEDE</sequence>
<comment type="caution">
    <text evidence="8">The sequence shown here is derived from an EMBL/GenBank/DDBJ whole genome shotgun (WGS) entry which is preliminary data.</text>
</comment>
<dbReference type="GO" id="GO:0006355">
    <property type="term" value="P:regulation of DNA-templated transcription"/>
    <property type="evidence" value="ECO:0007669"/>
    <property type="project" value="InterPro"/>
</dbReference>
<dbReference type="CDD" id="cd00130">
    <property type="entry name" value="PAS"/>
    <property type="match status" value="1"/>
</dbReference>
<dbReference type="InterPro" id="IPR009016">
    <property type="entry name" value="Fe_hydrogenase"/>
</dbReference>
<dbReference type="PROSITE" id="PS51656">
    <property type="entry name" value="4FE4S"/>
    <property type="match status" value="1"/>
</dbReference>
<evidence type="ECO:0000259" key="5">
    <source>
        <dbReference type="PROSITE" id="PS50112"/>
    </source>
</evidence>
<keyword evidence="9" id="KW-1185">Reference proteome</keyword>
<gene>
    <name evidence="8" type="ORF">H8705_05265</name>
</gene>
<name>A0A926EKC7_9FIRM</name>
<keyword evidence="1" id="KW-0004">4Fe-4S</keyword>
<keyword evidence="2" id="KW-0479">Metal-binding</keyword>
<dbReference type="Gene3D" id="3.30.70.20">
    <property type="match status" value="1"/>
</dbReference>
<dbReference type="InterPro" id="IPR000014">
    <property type="entry name" value="PAS"/>
</dbReference>
<dbReference type="Pfam" id="PF02906">
    <property type="entry name" value="Fe_hyd_lg_C"/>
    <property type="match status" value="1"/>
</dbReference>
<keyword evidence="4" id="KW-0411">Iron-sulfur</keyword>
<dbReference type="PROSITE" id="PS50112">
    <property type="entry name" value="PAS"/>
    <property type="match status" value="1"/>
</dbReference>
<feature type="domain" description="4Fe-4S ferredoxin-type" evidence="6">
    <location>
        <begin position="3"/>
        <end position="31"/>
    </location>
</feature>
<dbReference type="Gene3D" id="1.10.15.40">
    <property type="entry name" value="Electron transport complex subunit B, putative Fe-S cluster"/>
    <property type="match status" value="1"/>
</dbReference>
<dbReference type="InterPro" id="IPR035965">
    <property type="entry name" value="PAS-like_dom_sf"/>
</dbReference>
<evidence type="ECO:0000313" key="9">
    <source>
        <dbReference type="Proteomes" id="UP000623678"/>
    </source>
</evidence>
<dbReference type="GO" id="GO:0051539">
    <property type="term" value="F:4 iron, 4 sulfur cluster binding"/>
    <property type="evidence" value="ECO:0007669"/>
    <property type="project" value="UniProtKB-KW"/>
</dbReference>
<dbReference type="GO" id="GO:0046872">
    <property type="term" value="F:metal ion binding"/>
    <property type="evidence" value="ECO:0007669"/>
    <property type="project" value="UniProtKB-KW"/>
</dbReference>
<dbReference type="SUPFAM" id="SSF53920">
    <property type="entry name" value="Fe-only hydrogenase"/>
    <property type="match status" value="1"/>
</dbReference>
<evidence type="ECO:0000256" key="2">
    <source>
        <dbReference type="ARBA" id="ARBA00022723"/>
    </source>
</evidence>
<evidence type="ECO:0000259" key="6">
    <source>
        <dbReference type="PROSITE" id="PS51379"/>
    </source>
</evidence>
<dbReference type="Proteomes" id="UP000623678">
    <property type="component" value="Unassembled WGS sequence"/>
</dbReference>
<feature type="domain" description="4Fe-4S ferredoxin-type" evidence="6">
    <location>
        <begin position="32"/>
        <end position="61"/>
    </location>
</feature>
<feature type="domain" description="PAS" evidence="5">
    <location>
        <begin position="402"/>
        <end position="473"/>
    </location>
</feature>
<dbReference type="SUPFAM" id="SSF55785">
    <property type="entry name" value="PYP-like sensor domain (PAS domain)"/>
    <property type="match status" value="1"/>
</dbReference>
<evidence type="ECO:0000256" key="1">
    <source>
        <dbReference type="ARBA" id="ARBA00022485"/>
    </source>
</evidence>
<evidence type="ECO:0000313" key="8">
    <source>
        <dbReference type="EMBL" id="MBC8584988.1"/>
    </source>
</evidence>
<dbReference type="InterPro" id="IPR004108">
    <property type="entry name" value="Fe_hydrogenase_lsu_C"/>
</dbReference>
<dbReference type="EMBL" id="JACRTD010000003">
    <property type="protein sequence ID" value="MBC8584988.1"/>
    <property type="molecule type" value="Genomic_DNA"/>
</dbReference>
<evidence type="ECO:0000259" key="7">
    <source>
        <dbReference type="PROSITE" id="PS51656"/>
    </source>
</evidence>
<dbReference type="SMART" id="SM00091">
    <property type="entry name" value="PAS"/>
    <property type="match status" value="1"/>
</dbReference>
<reference evidence="8" key="1">
    <citation type="submission" date="2020-08" db="EMBL/GenBank/DDBJ databases">
        <title>Genome public.</title>
        <authorList>
            <person name="Liu C."/>
            <person name="Sun Q."/>
        </authorList>
    </citation>
    <scope>NUCLEOTIDE SEQUENCE</scope>
    <source>
        <strain evidence="8">NSJ-64</strain>
    </source>
</reference>
<keyword evidence="3" id="KW-0408">Iron</keyword>
<evidence type="ECO:0000256" key="4">
    <source>
        <dbReference type="ARBA" id="ARBA00023014"/>
    </source>
</evidence>
<dbReference type="InterPro" id="IPR050340">
    <property type="entry name" value="Cytosolic_Fe-S_CAF"/>
</dbReference>
<dbReference type="InterPro" id="IPR007202">
    <property type="entry name" value="4Fe-4S_dom"/>
</dbReference>
<protein>
    <submittedName>
        <fullName evidence="8">PAS domain-containing protein</fullName>
    </submittedName>
</protein>
<organism evidence="8 9">
    <name type="scientific">Youxingia wuxianensis</name>
    <dbReference type="NCBI Taxonomy" id="2763678"/>
    <lineage>
        <taxon>Bacteria</taxon>
        <taxon>Bacillati</taxon>
        <taxon>Bacillota</taxon>
        <taxon>Clostridia</taxon>
        <taxon>Eubacteriales</taxon>
        <taxon>Oscillospiraceae</taxon>
        <taxon>Youxingia</taxon>
    </lineage>
</organism>
<dbReference type="SUPFAM" id="SSF54862">
    <property type="entry name" value="4Fe-4S ferredoxins"/>
    <property type="match status" value="1"/>
</dbReference>
<dbReference type="Pfam" id="PF04060">
    <property type="entry name" value="FeS"/>
    <property type="match status" value="1"/>
</dbReference>
<dbReference type="PANTHER" id="PTHR11615">
    <property type="entry name" value="NITRATE, FORMATE, IRON DEHYDROGENASE"/>
    <property type="match status" value="1"/>
</dbReference>
<dbReference type="Pfam" id="PF13237">
    <property type="entry name" value="Fer4_10"/>
    <property type="match status" value="1"/>
</dbReference>
<dbReference type="PROSITE" id="PS00198">
    <property type="entry name" value="4FE4S_FER_1"/>
    <property type="match status" value="1"/>
</dbReference>
<proteinExistence type="predicted"/>
<dbReference type="InterPro" id="IPR013767">
    <property type="entry name" value="PAS_fold"/>
</dbReference>
<dbReference type="Gene3D" id="3.30.450.20">
    <property type="entry name" value="PAS domain"/>
    <property type="match status" value="1"/>
</dbReference>
<feature type="domain" description="4Fe-4S" evidence="7">
    <location>
        <begin position="350"/>
        <end position="411"/>
    </location>
</feature>
<evidence type="ECO:0000256" key="3">
    <source>
        <dbReference type="ARBA" id="ARBA00023004"/>
    </source>
</evidence>